<reference evidence="2 3" key="1">
    <citation type="submission" date="2024-10" db="EMBL/GenBank/DDBJ databases">
        <title>The Natural Products Discovery Center: Release of the First 8490 Sequenced Strains for Exploring Actinobacteria Biosynthetic Diversity.</title>
        <authorList>
            <person name="Kalkreuter E."/>
            <person name="Kautsar S.A."/>
            <person name="Yang D."/>
            <person name="Bader C.D."/>
            <person name="Teijaro C.N."/>
            <person name="Fluegel L."/>
            <person name="Davis C.M."/>
            <person name="Simpson J.R."/>
            <person name="Lauterbach L."/>
            <person name="Steele A.D."/>
            <person name="Gui C."/>
            <person name="Meng S."/>
            <person name="Li G."/>
            <person name="Viehrig K."/>
            <person name="Ye F."/>
            <person name="Su P."/>
            <person name="Kiefer A.F."/>
            <person name="Nichols A."/>
            <person name="Cepeda A.J."/>
            <person name="Yan W."/>
            <person name="Fan B."/>
            <person name="Jiang Y."/>
            <person name="Adhikari A."/>
            <person name="Zheng C.-J."/>
            <person name="Schuster L."/>
            <person name="Cowan T.M."/>
            <person name="Smanski M.J."/>
            <person name="Chevrette M.G."/>
            <person name="De Carvalho L.P.S."/>
            <person name="Shen B."/>
        </authorList>
    </citation>
    <scope>NUCLEOTIDE SEQUENCE [LARGE SCALE GENOMIC DNA]</scope>
    <source>
        <strain evidence="2 3">NPDC001281</strain>
    </source>
</reference>
<accession>A0ABW6V2B8</accession>
<evidence type="ECO:0000256" key="1">
    <source>
        <dbReference type="SAM" id="MobiDB-lite"/>
    </source>
</evidence>
<dbReference type="RefSeq" id="WP_387341693.1">
    <property type="nucleotide sequence ID" value="NZ_JBIAXI010000005.1"/>
</dbReference>
<sequence length="71" mass="7421">MVEIAHLLDELTCATCGTPNALWLYPVRGVAECRECGEKASVLPESLDGFDSIDGSGSLDGLDSDSYGGGR</sequence>
<feature type="compositionally biased region" description="Low complexity" evidence="1">
    <location>
        <begin position="46"/>
        <end position="71"/>
    </location>
</feature>
<evidence type="ECO:0000313" key="2">
    <source>
        <dbReference type="EMBL" id="MFF4773325.1"/>
    </source>
</evidence>
<feature type="region of interest" description="Disordered" evidence="1">
    <location>
        <begin position="45"/>
        <end position="71"/>
    </location>
</feature>
<gene>
    <name evidence="2" type="ORF">ACFY05_10755</name>
</gene>
<proteinExistence type="predicted"/>
<comment type="caution">
    <text evidence="2">The sequence shown here is derived from an EMBL/GenBank/DDBJ whole genome shotgun (WGS) entry which is preliminary data.</text>
</comment>
<dbReference type="EMBL" id="JBIAXI010000005">
    <property type="protein sequence ID" value="MFF4773325.1"/>
    <property type="molecule type" value="Genomic_DNA"/>
</dbReference>
<name>A0ABW6V2B8_MICFU</name>
<evidence type="ECO:0000313" key="3">
    <source>
        <dbReference type="Proteomes" id="UP001602119"/>
    </source>
</evidence>
<organism evidence="2 3">
    <name type="scientific">Microtetraspora fusca</name>
    <dbReference type="NCBI Taxonomy" id="1997"/>
    <lineage>
        <taxon>Bacteria</taxon>
        <taxon>Bacillati</taxon>
        <taxon>Actinomycetota</taxon>
        <taxon>Actinomycetes</taxon>
        <taxon>Streptosporangiales</taxon>
        <taxon>Streptosporangiaceae</taxon>
        <taxon>Microtetraspora</taxon>
    </lineage>
</organism>
<dbReference type="Proteomes" id="UP001602119">
    <property type="component" value="Unassembled WGS sequence"/>
</dbReference>
<protein>
    <submittedName>
        <fullName evidence="2">Uncharacterized protein</fullName>
    </submittedName>
</protein>
<keyword evidence="3" id="KW-1185">Reference proteome</keyword>